<evidence type="ECO:0000313" key="1">
    <source>
        <dbReference type="EMBL" id="MCG2417816.1"/>
    </source>
</evidence>
<dbReference type="RefSeq" id="WP_237601636.1">
    <property type="nucleotide sequence ID" value="NZ_JAIRBA010000003.1"/>
</dbReference>
<accession>A0A9X1U8U8</accession>
<proteinExistence type="predicted"/>
<reference evidence="1" key="1">
    <citation type="submission" date="2021-09" db="EMBL/GenBank/DDBJ databases">
        <title>Genome of Aequorivita sp. strain F47161.</title>
        <authorList>
            <person name="Wang Y."/>
        </authorList>
    </citation>
    <scope>NUCLEOTIDE SEQUENCE</scope>
    <source>
        <strain evidence="1">F47161</strain>
    </source>
</reference>
<dbReference type="Proteomes" id="UP001139461">
    <property type="component" value="Unassembled WGS sequence"/>
</dbReference>
<evidence type="ECO:0000313" key="2">
    <source>
        <dbReference type="Proteomes" id="UP001139461"/>
    </source>
</evidence>
<dbReference type="AlphaFoldDB" id="A0A9X1U8U8"/>
<sequence>MNTTSKSIAVQDMDQFELPSSKLVITYSKRKCNLSENIVQGVQPDLLINFNWSDYKNGTDTMLKRLIKVLKQ</sequence>
<dbReference type="Gene3D" id="3.90.226.10">
    <property type="entry name" value="2-enoyl-CoA Hydratase, Chain A, domain 1"/>
    <property type="match status" value="1"/>
</dbReference>
<organism evidence="1 2">
    <name type="scientific">Aequorivita vitellina</name>
    <dbReference type="NCBI Taxonomy" id="2874475"/>
    <lineage>
        <taxon>Bacteria</taxon>
        <taxon>Pseudomonadati</taxon>
        <taxon>Bacteroidota</taxon>
        <taxon>Flavobacteriia</taxon>
        <taxon>Flavobacteriales</taxon>
        <taxon>Flavobacteriaceae</taxon>
        <taxon>Aequorivita</taxon>
    </lineage>
</organism>
<dbReference type="EMBL" id="JAIRBA010000003">
    <property type="protein sequence ID" value="MCG2417816.1"/>
    <property type="molecule type" value="Genomic_DNA"/>
</dbReference>
<name>A0A9X1U8U8_9FLAO</name>
<keyword evidence="2" id="KW-1185">Reference proteome</keyword>
<gene>
    <name evidence="1" type="ORF">K8089_02195</name>
</gene>
<comment type="caution">
    <text evidence="1">The sequence shown here is derived from an EMBL/GenBank/DDBJ whole genome shotgun (WGS) entry which is preliminary data.</text>
</comment>
<protein>
    <submittedName>
        <fullName evidence="1">Uncharacterized protein</fullName>
    </submittedName>
</protein>